<dbReference type="InterPro" id="IPR016024">
    <property type="entry name" value="ARM-type_fold"/>
</dbReference>
<dbReference type="SUPFAM" id="SSF48371">
    <property type="entry name" value="ARM repeat"/>
    <property type="match status" value="1"/>
</dbReference>
<dbReference type="CDD" id="cd06561">
    <property type="entry name" value="AlkD_like"/>
    <property type="match status" value="1"/>
</dbReference>
<dbReference type="Pfam" id="PF08713">
    <property type="entry name" value="DNA_alkylation"/>
    <property type="match status" value="1"/>
</dbReference>
<dbReference type="PANTHER" id="PTHR34070">
    <property type="entry name" value="ARMADILLO-TYPE FOLD"/>
    <property type="match status" value="1"/>
</dbReference>
<organism evidence="1">
    <name type="scientific">hydrocarbon metagenome</name>
    <dbReference type="NCBI Taxonomy" id="938273"/>
    <lineage>
        <taxon>unclassified sequences</taxon>
        <taxon>metagenomes</taxon>
        <taxon>ecological metagenomes</taxon>
    </lineage>
</organism>
<dbReference type="EMBL" id="LNQE01001266">
    <property type="protein sequence ID" value="KUG19662.1"/>
    <property type="molecule type" value="Genomic_DNA"/>
</dbReference>
<protein>
    <submittedName>
        <fullName evidence="1">Putative dna alkylation repair enzyme</fullName>
    </submittedName>
</protein>
<proteinExistence type="predicted"/>
<accession>A0A0W8FG26</accession>
<dbReference type="PANTHER" id="PTHR34070:SF1">
    <property type="entry name" value="DNA ALKYLATION REPAIR PROTEIN"/>
    <property type="match status" value="1"/>
</dbReference>
<gene>
    <name evidence="1" type="ORF">ASZ90_010602</name>
</gene>
<comment type="caution">
    <text evidence="1">The sequence shown here is derived from an EMBL/GenBank/DDBJ whole genome shotgun (WGS) entry which is preliminary data.</text>
</comment>
<dbReference type="InterPro" id="IPR014825">
    <property type="entry name" value="DNA_alkylation"/>
</dbReference>
<dbReference type="AlphaFoldDB" id="A0A0W8FG26"/>
<sequence length="259" mass="29864">MRIRAAVYGSASLISRLPQTSHMDPVVEAIRQEFAALADPEIRKNAQRFFKEEVACYGMKTSAATAIAKKYWKEVRSRDKQDIFLLCEELYASGMMEEAFVVSTWVRQLADRYEPGDIAVFRRWMETCITNWAACDGLCSHAVGSLVEMYPECVQELKRWTQSGNRWLRRAAAVSLIIPARRGGFLPDVLEISDLLLADQDDMVRKGYGWLLKEASRLHEREVFDYVMRNKHAMPRVSLRYAIEVMPEDLRAEAMKKDR</sequence>
<dbReference type="Gene3D" id="1.25.10.90">
    <property type="match status" value="1"/>
</dbReference>
<reference evidence="1" key="1">
    <citation type="journal article" date="2015" name="Proc. Natl. Acad. Sci. U.S.A.">
        <title>Networks of energetic and metabolic interactions define dynamics in microbial communities.</title>
        <authorList>
            <person name="Embree M."/>
            <person name="Liu J.K."/>
            <person name="Al-Bassam M.M."/>
            <person name="Zengler K."/>
        </authorList>
    </citation>
    <scope>NUCLEOTIDE SEQUENCE</scope>
</reference>
<evidence type="ECO:0000313" key="1">
    <source>
        <dbReference type="EMBL" id="KUG19662.1"/>
    </source>
</evidence>
<name>A0A0W8FG26_9ZZZZ</name>